<evidence type="ECO:0000256" key="4">
    <source>
        <dbReference type="ARBA" id="ARBA00022692"/>
    </source>
</evidence>
<feature type="transmembrane region" description="Helical" evidence="7">
    <location>
        <begin position="303"/>
        <end position="325"/>
    </location>
</feature>
<evidence type="ECO:0000259" key="8">
    <source>
        <dbReference type="PROSITE" id="PS50850"/>
    </source>
</evidence>
<dbReference type="PRINTS" id="PR01036">
    <property type="entry name" value="TCRTETB"/>
</dbReference>
<reference evidence="9 10" key="1">
    <citation type="submission" date="2016-10" db="EMBL/GenBank/DDBJ databases">
        <authorList>
            <person name="de Groot N.N."/>
        </authorList>
    </citation>
    <scope>NUCLEOTIDE SEQUENCE [LARGE SCALE GENOMIC DNA]</scope>
    <source>
        <strain evidence="9 10">DSM 43067</strain>
    </source>
</reference>
<keyword evidence="3" id="KW-1003">Cell membrane</keyword>
<dbReference type="InterPro" id="IPR004638">
    <property type="entry name" value="EmrB-like"/>
</dbReference>
<feature type="transmembrane region" description="Helical" evidence="7">
    <location>
        <begin position="107"/>
        <end position="128"/>
    </location>
</feature>
<feature type="transmembrane region" description="Helical" evidence="7">
    <location>
        <begin position="82"/>
        <end position="101"/>
    </location>
</feature>
<feature type="transmembrane region" description="Helical" evidence="7">
    <location>
        <begin position="438"/>
        <end position="457"/>
    </location>
</feature>
<dbReference type="Proteomes" id="UP000183413">
    <property type="component" value="Unassembled WGS sequence"/>
</dbReference>
<dbReference type="PANTHER" id="PTHR42718">
    <property type="entry name" value="MAJOR FACILITATOR SUPERFAMILY MULTIDRUG TRANSPORTER MFSC"/>
    <property type="match status" value="1"/>
</dbReference>
<keyword evidence="5 7" id="KW-1133">Transmembrane helix</keyword>
<evidence type="ECO:0000256" key="2">
    <source>
        <dbReference type="ARBA" id="ARBA00022448"/>
    </source>
</evidence>
<keyword evidence="4 7" id="KW-0812">Transmembrane</keyword>
<sequence>MNGTDTGRFDPALRWLIAAVLLGGIMGILDGTMVAVAADTLVAGFGTSLGAVGWVSTAYLLALTIAIPVTSWAVDRVGARRLWLGGLTVFLAGSLASALAWDVGSLIAFRVLQGLGAGIIDPLVLVLLARAAGPARAGRVMGLMGLILSLGPVAGPIVGGIVLDALGWRWMFLINLPVGAAALLLARRVLAAGPRDPDAPRTPLDVTGLALLGPGFAAGVLALSRAVGQPAWQPLVPLAATAVLLAAYAVHALRVRRTPPLIDVRLFARASFTASVAVMTLTGLGTFAALFMLPLYYQQAHGHGALAAGLLVTPVGLGGALAMPVAGRLSDRAGSRALAQGGAALALLGMLAFTRVTADAGEVWTSLAAFAVGLGLGCVGAPTMGALYRTLPPALVPQGSSVLYMLNQLGASAGIAVVALIVQHAAGGPPAAGYHGVAWFGAAAAAVILAGTAALPGRPREAPALRSGNAGVKDASRS</sequence>
<feature type="transmembrane region" description="Helical" evidence="7">
    <location>
        <begin position="168"/>
        <end position="186"/>
    </location>
</feature>
<evidence type="ECO:0000313" key="9">
    <source>
        <dbReference type="EMBL" id="SFN56059.1"/>
    </source>
</evidence>
<keyword evidence="2" id="KW-0813">Transport</keyword>
<organism evidence="9 10">
    <name type="scientific">Actinomadura madurae</name>
    <dbReference type="NCBI Taxonomy" id="1993"/>
    <lineage>
        <taxon>Bacteria</taxon>
        <taxon>Bacillati</taxon>
        <taxon>Actinomycetota</taxon>
        <taxon>Actinomycetes</taxon>
        <taxon>Streptosporangiales</taxon>
        <taxon>Thermomonosporaceae</taxon>
        <taxon>Actinomadura</taxon>
    </lineage>
</organism>
<dbReference type="AlphaFoldDB" id="A0A1I5A1B7"/>
<accession>A0A1I5A1B7</accession>
<keyword evidence="6 7" id="KW-0472">Membrane</keyword>
<keyword evidence="10" id="KW-1185">Reference proteome</keyword>
<evidence type="ECO:0000256" key="5">
    <source>
        <dbReference type="ARBA" id="ARBA00022989"/>
    </source>
</evidence>
<dbReference type="Gene3D" id="1.20.1250.20">
    <property type="entry name" value="MFS general substrate transporter like domains"/>
    <property type="match status" value="2"/>
</dbReference>
<feature type="transmembrane region" description="Helical" evidence="7">
    <location>
        <begin position="140"/>
        <end position="162"/>
    </location>
</feature>
<feature type="transmembrane region" description="Helical" evidence="7">
    <location>
        <begin position="364"/>
        <end position="388"/>
    </location>
</feature>
<evidence type="ECO:0000256" key="7">
    <source>
        <dbReference type="SAM" id="Phobius"/>
    </source>
</evidence>
<dbReference type="InParanoid" id="A0A1I5A1B7"/>
<dbReference type="GO" id="GO:0022857">
    <property type="term" value="F:transmembrane transporter activity"/>
    <property type="evidence" value="ECO:0007669"/>
    <property type="project" value="InterPro"/>
</dbReference>
<evidence type="ECO:0000313" key="10">
    <source>
        <dbReference type="Proteomes" id="UP000183413"/>
    </source>
</evidence>
<dbReference type="Pfam" id="PF07690">
    <property type="entry name" value="MFS_1"/>
    <property type="match status" value="1"/>
</dbReference>
<evidence type="ECO:0000256" key="3">
    <source>
        <dbReference type="ARBA" id="ARBA00022475"/>
    </source>
</evidence>
<dbReference type="eggNOG" id="COG0477">
    <property type="taxonomic scope" value="Bacteria"/>
</dbReference>
<dbReference type="GO" id="GO:0005886">
    <property type="term" value="C:plasma membrane"/>
    <property type="evidence" value="ECO:0007669"/>
    <property type="project" value="UniProtKB-SubCell"/>
</dbReference>
<dbReference type="NCBIfam" id="TIGR00711">
    <property type="entry name" value="efflux_EmrB"/>
    <property type="match status" value="1"/>
</dbReference>
<proteinExistence type="predicted"/>
<comment type="subcellular location">
    <subcellularLocation>
        <location evidence="1">Cell membrane</location>
        <topology evidence="1">Multi-pass membrane protein</topology>
    </subcellularLocation>
</comment>
<feature type="domain" description="Major facilitator superfamily (MFS) profile" evidence="8">
    <location>
        <begin position="16"/>
        <end position="462"/>
    </location>
</feature>
<dbReference type="InterPro" id="IPR036259">
    <property type="entry name" value="MFS_trans_sf"/>
</dbReference>
<feature type="transmembrane region" description="Helical" evidence="7">
    <location>
        <begin position="409"/>
        <end position="426"/>
    </location>
</feature>
<dbReference type="InterPro" id="IPR020846">
    <property type="entry name" value="MFS_dom"/>
</dbReference>
<feature type="transmembrane region" description="Helical" evidence="7">
    <location>
        <begin position="274"/>
        <end position="297"/>
    </location>
</feature>
<feature type="transmembrane region" description="Helical" evidence="7">
    <location>
        <begin position="206"/>
        <end position="223"/>
    </location>
</feature>
<name>A0A1I5A1B7_9ACTN</name>
<dbReference type="RefSeq" id="WP_075020367.1">
    <property type="nucleotide sequence ID" value="NZ_FOVH01000002.1"/>
</dbReference>
<feature type="transmembrane region" description="Helical" evidence="7">
    <location>
        <begin position="235"/>
        <end position="253"/>
    </location>
</feature>
<dbReference type="EMBL" id="FOVH01000002">
    <property type="protein sequence ID" value="SFN56059.1"/>
    <property type="molecule type" value="Genomic_DNA"/>
</dbReference>
<dbReference type="STRING" id="1993.SAMN04489713_102409"/>
<protein>
    <submittedName>
        <fullName evidence="9">Drug resistance transporter, EmrB/QacA subfamily</fullName>
    </submittedName>
</protein>
<evidence type="ECO:0000256" key="1">
    <source>
        <dbReference type="ARBA" id="ARBA00004651"/>
    </source>
</evidence>
<dbReference type="SUPFAM" id="SSF103473">
    <property type="entry name" value="MFS general substrate transporter"/>
    <property type="match status" value="1"/>
</dbReference>
<feature type="transmembrane region" description="Helical" evidence="7">
    <location>
        <begin position="337"/>
        <end position="358"/>
    </location>
</feature>
<feature type="transmembrane region" description="Helical" evidence="7">
    <location>
        <begin position="12"/>
        <end position="29"/>
    </location>
</feature>
<evidence type="ECO:0000256" key="6">
    <source>
        <dbReference type="ARBA" id="ARBA00023136"/>
    </source>
</evidence>
<dbReference type="InterPro" id="IPR011701">
    <property type="entry name" value="MFS"/>
</dbReference>
<dbReference type="PROSITE" id="PS50850">
    <property type="entry name" value="MFS"/>
    <property type="match status" value="1"/>
</dbReference>
<feature type="transmembrane region" description="Helical" evidence="7">
    <location>
        <begin position="49"/>
        <end position="70"/>
    </location>
</feature>
<dbReference type="PANTHER" id="PTHR42718:SF46">
    <property type="entry name" value="BLR6921 PROTEIN"/>
    <property type="match status" value="1"/>
</dbReference>
<gene>
    <name evidence="9" type="ORF">SAMN04489713_102409</name>
</gene>